<proteinExistence type="predicted"/>
<sequence>MWHGIFNCTLGFIIGLFIPLYANPRAGLAAHLIGITQGAFLAVIGLAYPQLKLQFWLGRVTYWLLVIGAYIGLLGQFLGAVFRLARMFIITGQGLPEGIPWMETSIEIANKTISTTLLLCCFVILYGLRGTKTDASSLENS</sequence>
<reference evidence="2 3" key="1">
    <citation type="submission" date="2017-08" db="EMBL/GenBank/DDBJ databases">
        <title>Draft genome sequence of filamentous cyanobacterium Calothrix elsteri CCALA 953.</title>
        <authorList>
            <person name="Gagunashvili A.N."/>
            <person name="Elster J."/>
            <person name="Andresson O.S."/>
        </authorList>
    </citation>
    <scope>NUCLEOTIDE SEQUENCE [LARGE SCALE GENOMIC DNA]</scope>
    <source>
        <strain evidence="2 3">CCALA 953</strain>
    </source>
</reference>
<evidence type="ECO:0000313" key="3">
    <source>
        <dbReference type="Proteomes" id="UP000218238"/>
    </source>
</evidence>
<keyword evidence="1" id="KW-0812">Transmembrane</keyword>
<keyword evidence="3" id="KW-1185">Reference proteome</keyword>
<evidence type="ECO:0000313" key="2">
    <source>
        <dbReference type="EMBL" id="PAX56528.1"/>
    </source>
</evidence>
<protein>
    <recommendedName>
        <fullName evidence="4">Hydrogenase</fullName>
    </recommendedName>
</protein>
<dbReference type="AlphaFoldDB" id="A0A2A2TKK1"/>
<keyword evidence="1" id="KW-0472">Membrane</keyword>
<evidence type="ECO:0000256" key="1">
    <source>
        <dbReference type="SAM" id="Phobius"/>
    </source>
</evidence>
<name>A0A2A2TKK1_9CYAN</name>
<accession>A0A2A2TKK1</accession>
<feature type="transmembrane region" description="Helical" evidence="1">
    <location>
        <begin position="60"/>
        <end position="88"/>
    </location>
</feature>
<comment type="caution">
    <text evidence="2">The sequence shown here is derived from an EMBL/GenBank/DDBJ whole genome shotgun (WGS) entry which is preliminary data.</text>
</comment>
<feature type="transmembrane region" description="Helical" evidence="1">
    <location>
        <begin position="28"/>
        <end position="48"/>
    </location>
</feature>
<feature type="transmembrane region" description="Helical" evidence="1">
    <location>
        <begin position="5"/>
        <end position="22"/>
    </location>
</feature>
<organism evidence="2 3">
    <name type="scientific">Brunnivagina elsteri CCALA 953</name>
    <dbReference type="NCBI Taxonomy" id="987040"/>
    <lineage>
        <taxon>Bacteria</taxon>
        <taxon>Bacillati</taxon>
        <taxon>Cyanobacteriota</taxon>
        <taxon>Cyanophyceae</taxon>
        <taxon>Nostocales</taxon>
        <taxon>Calotrichaceae</taxon>
        <taxon>Brunnivagina</taxon>
    </lineage>
</organism>
<evidence type="ECO:0008006" key="4">
    <source>
        <dbReference type="Google" id="ProtNLM"/>
    </source>
</evidence>
<dbReference type="Proteomes" id="UP000218238">
    <property type="component" value="Unassembled WGS sequence"/>
</dbReference>
<dbReference type="EMBL" id="NTFS01000086">
    <property type="protein sequence ID" value="PAX56528.1"/>
    <property type="molecule type" value="Genomic_DNA"/>
</dbReference>
<gene>
    <name evidence="2" type="ORF">CK510_10125</name>
</gene>
<keyword evidence="1" id="KW-1133">Transmembrane helix</keyword>